<evidence type="ECO:0000256" key="3">
    <source>
        <dbReference type="ARBA" id="ARBA00022643"/>
    </source>
</evidence>
<evidence type="ECO:0000256" key="2">
    <source>
        <dbReference type="ARBA" id="ARBA00022630"/>
    </source>
</evidence>
<keyword evidence="3" id="KW-0288">FMN</keyword>
<keyword evidence="7" id="KW-1185">Reference proteome</keyword>
<dbReference type="OrthoDB" id="1663137at2759"/>
<gene>
    <name evidence="6" type="ORF">NA56DRAFT_583800</name>
</gene>
<comment type="similarity">
    <text evidence="1">Belongs to the NADH:flavin oxidoreductase/NADH oxidase family.</text>
</comment>
<dbReference type="STRING" id="1745343.A0A2J6PJX9"/>
<keyword evidence="4" id="KW-0560">Oxidoreductase</keyword>
<keyword evidence="2" id="KW-0285">Flavoprotein</keyword>
<evidence type="ECO:0000259" key="5">
    <source>
        <dbReference type="Pfam" id="PF00724"/>
    </source>
</evidence>
<proteinExistence type="inferred from homology"/>
<name>A0A2J6PJX9_9HELO</name>
<dbReference type="Gene3D" id="3.20.20.70">
    <property type="entry name" value="Aldolase class I"/>
    <property type="match status" value="1"/>
</dbReference>
<accession>A0A2J6PJX9</accession>
<evidence type="ECO:0000256" key="1">
    <source>
        <dbReference type="ARBA" id="ARBA00005979"/>
    </source>
</evidence>
<protein>
    <submittedName>
        <fullName evidence="6">NADH:flavin oxidoreductase/NADH oxidase-like protein</fullName>
    </submittedName>
</protein>
<sequence length="425" mass="45792">MLVSQEIVLPCGLRLPNRLVKAAMAESMAPAPTHEPNGKMLLAYKEWAEGGWGMLLTGNVQVSEKYLGGPMDVLSSSSSSSDVQKLWKEWASACQENGTPTVVQLNHPGRQSPLGAGKRGFFTKNLAPSAVKLNFGSSLLAGVVSSLIFGAPKAMTEDDISLAIDQFVAGARQSFEAGFKGVELHGAHGYLLAQFLSPKTNLRTDDFGGTPAKRAEIVLRIIRRVRQATSKDFCIGIKLNSVDASSNNSMADTIQQIGLIVEAGIDFLEISGGSYEDPKMAAQPDANPSTPTKEVKQSTVQREAFFLSFAQTIRANFPKVVLIVSGGFRTRLGMEAALESGGCDLIGLARPAAVLPRLPKEIILNENIKDEDASVRLKPVFLPKVYSYLNWLMPVKIMGGGYTSVYYAGQIQRMGDGLKPVDARL</sequence>
<dbReference type="SUPFAM" id="SSF51395">
    <property type="entry name" value="FMN-linked oxidoreductases"/>
    <property type="match status" value="1"/>
</dbReference>
<dbReference type="InterPro" id="IPR001155">
    <property type="entry name" value="OxRdtase_FMN_N"/>
</dbReference>
<evidence type="ECO:0000313" key="6">
    <source>
        <dbReference type="EMBL" id="PMD14358.1"/>
    </source>
</evidence>
<evidence type="ECO:0000256" key="4">
    <source>
        <dbReference type="ARBA" id="ARBA00023002"/>
    </source>
</evidence>
<dbReference type="GO" id="GO:0010181">
    <property type="term" value="F:FMN binding"/>
    <property type="evidence" value="ECO:0007669"/>
    <property type="project" value="InterPro"/>
</dbReference>
<feature type="domain" description="NADH:flavin oxidoreductase/NADH oxidase N-terminal" evidence="5">
    <location>
        <begin position="14"/>
        <end position="362"/>
    </location>
</feature>
<dbReference type="PANTHER" id="PTHR43656">
    <property type="entry name" value="BINDING OXIDOREDUCTASE, PUTATIVE (AFU_ORTHOLOGUE AFUA_2G08260)-RELATED"/>
    <property type="match status" value="1"/>
</dbReference>
<dbReference type="Pfam" id="PF00724">
    <property type="entry name" value="Oxidored_FMN"/>
    <property type="match status" value="1"/>
</dbReference>
<evidence type="ECO:0000313" key="7">
    <source>
        <dbReference type="Proteomes" id="UP000235672"/>
    </source>
</evidence>
<dbReference type="InterPro" id="IPR051799">
    <property type="entry name" value="NADH_flavin_oxidoreductase"/>
</dbReference>
<dbReference type="PANTHER" id="PTHR43656:SF2">
    <property type="entry name" value="BINDING OXIDOREDUCTASE, PUTATIVE (AFU_ORTHOLOGUE AFUA_2G08260)-RELATED"/>
    <property type="match status" value="1"/>
</dbReference>
<organism evidence="6 7">
    <name type="scientific">Hyaloscypha hepaticicola</name>
    <dbReference type="NCBI Taxonomy" id="2082293"/>
    <lineage>
        <taxon>Eukaryota</taxon>
        <taxon>Fungi</taxon>
        <taxon>Dikarya</taxon>
        <taxon>Ascomycota</taxon>
        <taxon>Pezizomycotina</taxon>
        <taxon>Leotiomycetes</taxon>
        <taxon>Helotiales</taxon>
        <taxon>Hyaloscyphaceae</taxon>
        <taxon>Hyaloscypha</taxon>
    </lineage>
</organism>
<dbReference type="GO" id="GO:0016491">
    <property type="term" value="F:oxidoreductase activity"/>
    <property type="evidence" value="ECO:0007669"/>
    <property type="project" value="UniProtKB-KW"/>
</dbReference>
<dbReference type="Proteomes" id="UP000235672">
    <property type="component" value="Unassembled WGS sequence"/>
</dbReference>
<reference evidence="6 7" key="1">
    <citation type="submission" date="2016-05" db="EMBL/GenBank/DDBJ databases">
        <title>A degradative enzymes factory behind the ericoid mycorrhizal symbiosis.</title>
        <authorList>
            <consortium name="DOE Joint Genome Institute"/>
            <person name="Martino E."/>
            <person name="Morin E."/>
            <person name="Grelet G."/>
            <person name="Kuo A."/>
            <person name="Kohler A."/>
            <person name="Daghino S."/>
            <person name="Barry K."/>
            <person name="Choi C."/>
            <person name="Cichocki N."/>
            <person name="Clum A."/>
            <person name="Copeland A."/>
            <person name="Hainaut M."/>
            <person name="Haridas S."/>
            <person name="Labutti K."/>
            <person name="Lindquist E."/>
            <person name="Lipzen A."/>
            <person name="Khouja H.-R."/>
            <person name="Murat C."/>
            <person name="Ohm R."/>
            <person name="Olson A."/>
            <person name="Spatafora J."/>
            <person name="Veneault-Fourrey C."/>
            <person name="Henrissat B."/>
            <person name="Grigoriev I."/>
            <person name="Martin F."/>
            <person name="Perotto S."/>
        </authorList>
    </citation>
    <scope>NUCLEOTIDE SEQUENCE [LARGE SCALE GENOMIC DNA]</scope>
    <source>
        <strain evidence="6 7">UAMH 7357</strain>
    </source>
</reference>
<dbReference type="InterPro" id="IPR013785">
    <property type="entry name" value="Aldolase_TIM"/>
</dbReference>
<dbReference type="AlphaFoldDB" id="A0A2J6PJX9"/>
<dbReference type="EMBL" id="KZ613522">
    <property type="protein sequence ID" value="PMD14358.1"/>
    <property type="molecule type" value="Genomic_DNA"/>
</dbReference>